<feature type="coiled-coil region" evidence="2">
    <location>
        <begin position="21"/>
        <end position="55"/>
    </location>
</feature>
<name>A0AAT9LFA4_9FIRM</name>
<dbReference type="EMBL" id="CP062796">
    <property type="protein sequence ID" value="QUL99733.1"/>
    <property type="molecule type" value="Genomic_DNA"/>
</dbReference>
<evidence type="ECO:0000256" key="2">
    <source>
        <dbReference type="SAM" id="Coils"/>
    </source>
</evidence>
<dbReference type="InterPro" id="IPR010273">
    <property type="entry name" value="DUF881"/>
</dbReference>
<evidence type="ECO:0000313" key="3">
    <source>
        <dbReference type="EMBL" id="QUL99733.1"/>
    </source>
</evidence>
<dbReference type="Gene3D" id="3.30.70.1880">
    <property type="entry name" value="Protein of unknown function DUF881"/>
    <property type="match status" value="1"/>
</dbReference>
<comment type="similarity">
    <text evidence="1">Belongs to the UPF0749 family.</text>
</comment>
<gene>
    <name evidence="3" type="ORF">IMF26_10985</name>
</gene>
<evidence type="ECO:0000256" key="1">
    <source>
        <dbReference type="ARBA" id="ARBA00009108"/>
    </source>
</evidence>
<organism evidence="3">
    <name type="scientific">Candidatus Fermentithermobacillus carboniphilus</name>
    <dbReference type="NCBI Taxonomy" id="3085328"/>
    <lineage>
        <taxon>Bacteria</taxon>
        <taxon>Bacillati</taxon>
        <taxon>Bacillota</taxon>
        <taxon>Candidatus Fermentithermobacillia</taxon>
        <taxon>Candidatus Fermentithermobacillales</taxon>
        <taxon>Candidatus Fermentithermobacillaceae</taxon>
        <taxon>Candidatus Fermentithermobacillus</taxon>
    </lineage>
</organism>
<dbReference type="KEGG" id="fcz:IMF26_10985"/>
<dbReference type="AlphaFoldDB" id="A0AAT9LFA4"/>
<dbReference type="PANTHER" id="PTHR37313">
    <property type="entry name" value="UPF0749 PROTEIN RV1825"/>
    <property type="match status" value="1"/>
</dbReference>
<keyword evidence="2" id="KW-0175">Coiled coil</keyword>
<reference evidence="3" key="2">
    <citation type="journal article" date="2023" name="Biology">
        <title>Prokaryotic Life Associated with Coal-Fire Gas Vents Revealed by Metagenomics.</title>
        <authorList>
            <person name="Kadnikov V.V."/>
            <person name="Mardanov A.V."/>
            <person name="Beletsky A.V."/>
            <person name="Karnachuk O.V."/>
            <person name="Ravin N.V."/>
        </authorList>
    </citation>
    <scope>NUCLEOTIDE SEQUENCE</scope>
    <source>
        <strain evidence="3">Bu02</strain>
    </source>
</reference>
<accession>A0AAT9LFA4</accession>
<dbReference type="Pfam" id="PF05949">
    <property type="entry name" value="DUF881"/>
    <property type="match status" value="1"/>
</dbReference>
<protein>
    <submittedName>
        <fullName evidence="3">DUF881 domain-containing protein</fullName>
    </submittedName>
</protein>
<dbReference type="PANTHER" id="PTHR37313:SF2">
    <property type="entry name" value="UPF0749 PROTEIN YLXX"/>
    <property type="match status" value="1"/>
</dbReference>
<proteinExistence type="inferred from homology"/>
<sequence>MLATQFRARPPISGNVPYQRAEELSVLLKATEEERDRLREEVKVLRDRVAEMMAGENQVKVLRDELLKARILGGLVDVKGPGVTVEMNDSQVKSSGVQDPNVFLIHDDDVLRVVNELFAGGAEAVAVNGQRLVATSEIRCAGPVFIINGVRVAPPLKIQAIGDPVMLQNALKMRGGVVDNLALFGIEVKIKTEQEIVVPAYSGSLNFRYAKPVKDEGSK</sequence>
<reference evidence="3" key="1">
    <citation type="submission" date="2020-10" db="EMBL/GenBank/DDBJ databases">
        <authorList>
            <person name="Kadnikov V."/>
            <person name="Beletsky A.V."/>
            <person name="Mardanov A.V."/>
            <person name="Karnachuk O.V."/>
            <person name="Ravin N.V."/>
        </authorList>
    </citation>
    <scope>NUCLEOTIDE SEQUENCE</scope>
    <source>
        <strain evidence="3">Bu02</strain>
    </source>
</reference>